<keyword evidence="4" id="KW-1185">Reference proteome</keyword>
<gene>
    <name evidence="3" type="ORF">K7C98_20235</name>
</gene>
<protein>
    <submittedName>
        <fullName evidence="3">Uncharacterized protein</fullName>
    </submittedName>
</protein>
<sequence length="186" mass="19291">MSRQRSRARRALAAAAVLPLLLPGEVAAQPGGDAELAAEAPVLEWTHEGGGTGGRTGGDPHAMNKKIRRAGATTIAGASLAIAGGVTAIAGGVLGYLGSPGRLKQLKQDNDYVLPVDDPKRQQIIANARMATFVLASGVSVLVVGVIITAVARSRLKKLREQRRTSMAFGAAPTRGGAALHWEVRF</sequence>
<evidence type="ECO:0000256" key="1">
    <source>
        <dbReference type="SAM" id="Phobius"/>
    </source>
</evidence>
<keyword evidence="2" id="KW-0732">Signal</keyword>
<dbReference type="Proteomes" id="UP001139031">
    <property type="component" value="Unassembled WGS sequence"/>
</dbReference>
<organism evidence="3 4">
    <name type="scientific">Nannocystis pusilla</name>
    <dbReference type="NCBI Taxonomy" id="889268"/>
    <lineage>
        <taxon>Bacteria</taxon>
        <taxon>Pseudomonadati</taxon>
        <taxon>Myxococcota</taxon>
        <taxon>Polyangia</taxon>
        <taxon>Nannocystales</taxon>
        <taxon>Nannocystaceae</taxon>
        <taxon>Nannocystis</taxon>
    </lineage>
</organism>
<evidence type="ECO:0000313" key="3">
    <source>
        <dbReference type="EMBL" id="MBZ5711576.1"/>
    </source>
</evidence>
<keyword evidence="1" id="KW-0812">Transmembrane</keyword>
<accession>A0ABS7TTN4</accession>
<keyword evidence="1" id="KW-1133">Transmembrane helix</keyword>
<keyword evidence="1" id="KW-0472">Membrane</keyword>
<dbReference type="EMBL" id="JAIRAU010000027">
    <property type="protein sequence ID" value="MBZ5711576.1"/>
    <property type="molecule type" value="Genomic_DNA"/>
</dbReference>
<feature type="chain" id="PRO_5045718926" evidence="2">
    <location>
        <begin position="29"/>
        <end position="186"/>
    </location>
</feature>
<evidence type="ECO:0000256" key="2">
    <source>
        <dbReference type="SAM" id="SignalP"/>
    </source>
</evidence>
<feature type="transmembrane region" description="Helical" evidence="1">
    <location>
        <begin position="75"/>
        <end position="97"/>
    </location>
</feature>
<proteinExistence type="predicted"/>
<evidence type="ECO:0000313" key="4">
    <source>
        <dbReference type="Proteomes" id="UP001139031"/>
    </source>
</evidence>
<comment type="caution">
    <text evidence="3">The sequence shown here is derived from an EMBL/GenBank/DDBJ whole genome shotgun (WGS) entry which is preliminary data.</text>
</comment>
<feature type="signal peptide" evidence="2">
    <location>
        <begin position="1"/>
        <end position="28"/>
    </location>
</feature>
<name>A0ABS7TTN4_9BACT</name>
<feature type="transmembrane region" description="Helical" evidence="1">
    <location>
        <begin position="130"/>
        <end position="152"/>
    </location>
</feature>
<dbReference type="RefSeq" id="WP_224193339.1">
    <property type="nucleotide sequence ID" value="NZ_JAIRAU010000027.1"/>
</dbReference>
<reference evidence="3" key="1">
    <citation type="submission" date="2021-08" db="EMBL/GenBank/DDBJ databases">
        <authorList>
            <person name="Stevens D.C."/>
        </authorList>
    </citation>
    <scope>NUCLEOTIDE SEQUENCE</scope>
    <source>
        <strain evidence="3">DSM 53165</strain>
    </source>
</reference>